<sequence>MTEEDSKADREQEDDGSDAAAPGSAPASDQPVRLSPALIATLVTIPIVVITAFVVYAVIKSNEIPQTPIQSYPTSNLTAETQACGPLIEKLPDSFGEYRDKTVDGHLVRWTDPDSATNEPLELRCGVARPEGLAPTSSLQVVHPVQWFITDTDENRGQAYVLVDRRPYIAVWVPAGAGNAALTDISGIVAELEPAPLDFG</sequence>
<protein>
    <submittedName>
        <fullName evidence="3">DUF3515 domain-containing protein</fullName>
    </submittedName>
</protein>
<keyword evidence="2" id="KW-0812">Transmembrane</keyword>
<dbReference type="InterPro" id="IPR021903">
    <property type="entry name" value="DUF3515"/>
</dbReference>
<dbReference type="EMBL" id="CP027433">
    <property type="protein sequence ID" value="AVM01210.1"/>
    <property type="molecule type" value="Genomic_DNA"/>
</dbReference>
<keyword evidence="2" id="KW-1133">Transmembrane helix</keyword>
<evidence type="ECO:0000256" key="1">
    <source>
        <dbReference type="SAM" id="MobiDB-lite"/>
    </source>
</evidence>
<feature type="region of interest" description="Disordered" evidence="1">
    <location>
        <begin position="1"/>
        <end position="31"/>
    </location>
</feature>
<evidence type="ECO:0000313" key="4">
    <source>
        <dbReference type="Proteomes" id="UP000239814"/>
    </source>
</evidence>
<dbReference type="RefSeq" id="WP_105942920.1">
    <property type="nucleotide sequence ID" value="NZ_CP027433.1"/>
</dbReference>
<feature type="transmembrane region" description="Helical" evidence="2">
    <location>
        <begin position="37"/>
        <end position="59"/>
    </location>
</feature>
<dbReference type="Proteomes" id="UP000239814">
    <property type="component" value="Chromosome"/>
</dbReference>
<organism evidence="3 4">
    <name type="scientific">Gordonia iterans</name>
    <dbReference type="NCBI Taxonomy" id="1004901"/>
    <lineage>
        <taxon>Bacteria</taxon>
        <taxon>Bacillati</taxon>
        <taxon>Actinomycetota</taxon>
        <taxon>Actinomycetes</taxon>
        <taxon>Mycobacteriales</taxon>
        <taxon>Gordoniaceae</taxon>
        <taxon>Gordonia</taxon>
    </lineage>
</organism>
<evidence type="ECO:0000313" key="3">
    <source>
        <dbReference type="EMBL" id="AVM01210.1"/>
    </source>
</evidence>
<dbReference type="Pfam" id="PF12028">
    <property type="entry name" value="DUF3515"/>
    <property type="match status" value="1"/>
</dbReference>
<feature type="compositionally biased region" description="Basic and acidic residues" evidence="1">
    <location>
        <begin position="1"/>
        <end position="10"/>
    </location>
</feature>
<reference evidence="3 4" key="1">
    <citation type="submission" date="2018-03" db="EMBL/GenBank/DDBJ databases">
        <title>Characteristics and genome of n-alkane degrading marine bacteria Gordonia iterans isolated from crude oil contaminated in Tae-an, South Korea.</title>
        <authorList>
            <person name="Lee S.-S."/>
            <person name="Kim H."/>
        </authorList>
    </citation>
    <scope>NUCLEOTIDE SEQUENCE [LARGE SCALE GENOMIC DNA]</scope>
    <source>
        <strain evidence="3 4">Co17</strain>
    </source>
</reference>
<accession>A0A2S0KHQ3</accession>
<keyword evidence="2" id="KW-0472">Membrane</keyword>
<name>A0A2S0KHQ3_9ACTN</name>
<gene>
    <name evidence="3" type="ORF">C6V83_14085</name>
</gene>
<dbReference type="OrthoDB" id="4422435at2"/>
<keyword evidence="4" id="KW-1185">Reference proteome</keyword>
<dbReference type="KEGG" id="git:C6V83_14085"/>
<proteinExistence type="predicted"/>
<feature type="compositionally biased region" description="Low complexity" evidence="1">
    <location>
        <begin position="18"/>
        <end position="29"/>
    </location>
</feature>
<dbReference type="AlphaFoldDB" id="A0A2S0KHQ3"/>
<evidence type="ECO:0000256" key="2">
    <source>
        <dbReference type="SAM" id="Phobius"/>
    </source>
</evidence>